<dbReference type="PANTHER" id="PTHR35561:SF1">
    <property type="entry name" value="RNA 2',3'-CYCLIC PHOSPHODIESTERASE"/>
    <property type="match status" value="1"/>
</dbReference>
<dbReference type="InterPro" id="IPR009097">
    <property type="entry name" value="Cyclic_Pdiesterase"/>
</dbReference>
<feature type="active site" description="Proton acceptor" evidence="2">
    <location>
        <position position="127"/>
    </location>
</feature>
<dbReference type="EMBL" id="CP007128">
    <property type="protein sequence ID" value="AHG90452.1"/>
    <property type="molecule type" value="Genomic_DNA"/>
</dbReference>
<proteinExistence type="inferred from homology"/>
<accession>W0RJ41</accession>
<protein>
    <recommendedName>
        <fullName evidence="2">RNA 2',3'-cyclic phosphodiesterase</fullName>
        <shortName evidence="2">RNA 2',3'-CPDase</shortName>
        <ecNumber evidence="2">3.1.4.58</ecNumber>
    </recommendedName>
</protein>
<dbReference type="STRING" id="861299.J421_2915"/>
<feature type="short sequence motif" description="HXTX 2" evidence="2">
    <location>
        <begin position="127"/>
        <end position="130"/>
    </location>
</feature>
<comment type="function">
    <text evidence="2">Hydrolyzes RNA 2',3'-cyclic phosphodiester to an RNA 2'-phosphomonoester.</text>
</comment>
<evidence type="ECO:0000313" key="4">
    <source>
        <dbReference type="Proteomes" id="UP000019151"/>
    </source>
</evidence>
<dbReference type="PANTHER" id="PTHR35561">
    <property type="entry name" value="RNA 2',3'-CYCLIC PHOSPHODIESTERASE"/>
    <property type="match status" value="1"/>
</dbReference>
<name>W0RJ41_9BACT</name>
<sequence length="191" mass="20915">MRTFVALNLSPERRAELHAAVEPLREALGRAVSWTREPALHLTLKFLDDRSDDFVAQLTERLTAPLLRLPPIRLEIAGVGAFPSLGRPRVLWVGVAANPDLSRLYQEVESACAALGVPREGRPFHPHVTIGRVRAGVRLDAALLTREAEAVRFRTVDRARMADVMESVLGPGGARYRVVSALVLGGESEEA</sequence>
<dbReference type="Pfam" id="PF13563">
    <property type="entry name" value="2_5_RNA_ligase2"/>
    <property type="match status" value="1"/>
</dbReference>
<dbReference type="Gene3D" id="3.90.1140.10">
    <property type="entry name" value="Cyclic phosphodiesterase"/>
    <property type="match status" value="1"/>
</dbReference>
<dbReference type="KEGG" id="gba:J421_2915"/>
<organism evidence="3 4">
    <name type="scientific">Gemmatirosa kalamazoonensis</name>
    <dbReference type="NCBI Taxonomy" id="861299"/>
    <lineage>
        <taxon>Bacteria</taxon>
        <taxon>Pseudomonadati</taxon>
        <taxon>Gemmatimonadota</taxon>
        <taxon>Gemmatimonadia</taxon>
        <taxon>Gemmatimonadales</taxon>
        <taxon>Gemmatimonadaceae</taxon>
        <taxon>Gemmatirosa</taxon>
    </lineage>
</organism>
<dbReference type="HAMAP" id="MF_01940">
    <property type="entry name" value="RNA_CPDase"/>
    <property type="match status" value="1"/>
</dbReference>
<dbReference type="eggNOG" id="COG1514">
    <property type="taxonomic scope" value="Bacteria"/>
</dbReference>
<reference evidence="3 4" key="1">
    <citation type="journal article" date="2014" name="Genome Announc.">
        <title>Genome Sequence and Methylome of Soil Bacterium Gemmatirosa kalamazoonensis KBS708T, a Member of the Rarely Cultivated Gemmatimonadetes Phylum.</title>
        <authorList>
            <person name="Debruyn J.M."/>
            <person name="Radosevich M."/>
            <person name="Wommack K.E."/>
            <person name="Polson S.W."/>
            <person name="Hauser L.J."/>
            <person name="Fawaz M.N."/>
            <person name="Korlach J."/>
            <person name="Tsai Y.C."/>
        </authorList>
    </citation>
    <scope>NUCLEOTIDE SEQUENCE [LARGE SCALE GENOMIC DNA]</scope>
    <source>
        <strain evidence="3 4">KBS708</strain>
    </source>
</reference>
<feature type="active site" description="Proton donor" evidence="2">
    <location>
        <position position="41"/>
    </location>
</feature>
<dbReference type="OrthoDB" id="9787070at2"/>
<dbReference type="Proteomes" id="UP000019151">
    <property type="component" value="Chromosome"/>
</dbReference>
<dbReference type="GO" id="GO:0008664">
    <property type="term" value="F:RNA 2',3'-cyclic 3'-phosphodiesterase activity"/>
    <property type="evidence" value="ECO:0007669"/>
    <property type="project" value="UniProtKB-EC"/>
</dbReference>
<gene>
    <name evidence="3" type="ORF">J421_2915</name>
</gene>
<keyword evidence="4" id="KW-1185">Reference proteome</keyword>
<comment type="catalytic activity">
    <reaction evidence="2">
        <text>a 3'-end 2',3'-cyclophospho-ribonucleotide-RNA + H2O = a 3'-end 2'-phospho-ribonucleotide-RNA + H(+)</text>
        <dbReference type="Rhea" id="RHEA:11828"/>
        <dbReference type="Rhea" id="RHEA-COMP:10464"/>
        <dbReference type="Rhea" id="RHEA-COMP:17353"/>
        <dbReference type="ChEBI" id="CHEBI:15377"/>
        <dbReference type="ChEBI" id="CHEBI:15378"/>
        <dbReference type="ChEBI" id="CHEBI:83064"/>
        <dbReference type="ChEBI" id="CHEBI:173113"/>
        <dbReference type="EC" id="3.1.4.58"/>
    </reaction>
</comment>
<keyword evidence="3" id="KW-0436">Ligase</keyword>
<dbReference type="NCBIfam" id="TIGR02258">
    <property type="entry name" value="2_5_ligase"/>
    <property type="match status" value="1"/>
</dbReference>
<dbReference type="FunCoup" id="W0RJ41">
    <property type="interactions" value="29"/>
</dbReference>
<evidence type="ECO:0000313" key="3">
    <source>
        <dbReference type="EMBL" id="AHG90452.1"/>
    </source>
</evidence>
<dbReference type="EC" id="3.1.4.58" evidence="2"/>
<feature type="short sequence motif" description="HXTX 1" evidence="2">
    <location>
        <begin position="41"/>
        <end position="44"/>
    </location>
</feature>
<evidence type="ECO:0000256" key="2">
    <source>
        <dbReference type="HAMAP-Rule" id="MF_01940"/>
    </source>
</evidence>
<dbReference type="RefSeq" id="WP_025411921.1">
    <property type="nucleotide sequence ID" value="NZ_CP007128.1"/>
</dbReference>
<dbReference type="GO" id="GO:0016874">
    <property type="term" value="F:ligase activity"/>
    <property type="evidence" value="ECO:0007669"/>
    <property type="project" value="UniProtKB-KW"/>
</dbReference>
<keyword evidence="1 2" id="KW-0378">Hydrolase</keyword>
<dbReference type="SUPFAM" id="SSF55144">
    <property type="entry name" value="LigT-like"/>
    <property type="match status" value="1"/>
</dbReference>
<dbReference type="AlphaFoldDB" id="W0RJ41"/>
<dbReference type="InterPro" id="IPR004175">
    <property type="entry name" value="RNA_CPDase"/>
</dbReference>
<dbReference type="HOGENOM" id="CLU_081251_1_1_0"/>
<dbReference type="GO" id="GO:0004113">
    <property type="term" value="F:2',3'-cyclic-nucleotide 3'-phosphodiesterase activity"/>
    <property type="evidence" value="ECO:0007669"/>
    <property type="project" value="InterPro"/>
</dbReference>
<comment type="similarity">
    <text evidence="2">Belongs to the 2H phosphoesterase superfamily. ThpR family.</text>
</comment>
<dbReference type="InParanoid" id="W0RJ41"/>
<evidence type="ECO:0000256" key="1">
    <source>
        <dbReference type="ARBA" id="ARBA00022801"/>
    </source>
</evidence>